<comment type="caution">
    <text evidence="3">The sequence shown here is derived from an EMBL/GenBank/DDBJ whole genome shotgun (WGS) entry which is preliminary data.</text>
</comment>
<protein>
    <submittedName>
        <fullName evidence="3">Phage tail protein</fullName>
    </submittedName>
</protein>
<name>A0ABX3U229_9GAMM</name>
<dbReference type="EMBL" id="MRWD01000017">
    <property type="protein sequence ID" value="ORJ21594.1"/>
    <property type="molecule type" value="Genomic_DNA"/>
</dbReference>
<evidence type="ECO:0000256" key="1">
    <source>
        <dbReference type="SAM" id="MobiDB-lite"/>
    </source>
</evidence>
<organism evidence="3 4">
    <name type="scientific">Rouxiella silvae</name>
    <dbReference type="NCBI Taxonomy" id="1646373"/>
    <lineage>
        <taxon>Bacteria</taxon>
        <taxon>Pseudomonadati</taxon>
        <taxon>Pseudomonadota</taxon>
        <taxon>Gammaproteobacteria</taxon>
        <taxon>Enterobacterales</taxon>
        <taxon>Yersiniaceae</taxon>
        <taxon>Rouxiella</taxon>
    </lineage>
</organism>
<accession>A0ABX3U229</accession>
<feature type="domain" description="Phage tail fibre protein N-terminal" evidence="2">
    <location>
        <begin position="4"/>
        <end position="149"/>
    </location>
</feature>
<dbReference type="Proteomes" id="UP000192722">
    <property type="component" value="Unassembled WGS sequence"/>
</dbReference>
<gene>
    <name evidence="3" type="ORF">BS639_09005</name>
</gene>
<feature type="region of interest" description="Disordered" evidence="1">
    <location>
        <begin position="269"/>
        <end position="304"/>
    </location>
</feature>
<dbReference type="InterPro" id="IPR051934">
    <property type="entry name" value="Phage_Tail_Fiber_Structural"/>
</dbReference>
<dbReference type="RefSeq" id="WP_084982901.1">
    <property type="nucleotide sequence ID" value="NZ_CBCSCF010000002.1"/>
</dbReference>
<evidence type="ECO:0000259" key="2">
    <source>
        <dbReference type="Pfam" id="PF12571"/>
    </source>
</evidence>
<reference evidence="3 4" key="1">
    <citation type="journal article" date="2017" name="Int. J. Syst. Evol. Microbiol.">
        <title>Rouxiella badensis sp. nov. and Rouxiella silvae sp. nov. isolated from peat bog soil in Germany and emendation of the genus description.</title>
        <authorList>
            <person name="Le Fleche-Mateos A."/>
            <person name="Kugler J.H."/>
            <person name="Hansen S.H."/>
            <person name="Syldatk C."/>
            <person name="Hausmann R."/>
            <person name="Lomprez F."/>
            <person name="Vandenbogaert M."/>
            <person name="Manuguerra J.C."/>
            <person name="Grimont P.A."/>
        </authorList>
    </citation>
    <scope>NUCLEOTIDE SEQUENCE [LARGE SCALE GENOMIC DNA]</scope>
    <source>
        <strain evidence="3 4">213</strain>
    </source>
</reference>
<evidence type="ECO:0000313" key="4">
    <source>
        <dbReference type="Proteomes" id="UP000192722"/>
    </source>
</evidence>
<proteinExistence type="predicted"/>
<evidence type="ECO:0000313" key="3">
    <source>
        <dbReference type="EMBL" id="ORJ21594.1"/>
    </source>
</evidence>
<dbReference type="PANTHER" id="PTHR35191">
    <property type="entry name" value="PROPHAGE SIDE TAIL FIBER PROTEIN HOMOLOG STFQ-RELATED"/>
    <property type="match status" value="1"/>
</dbReference>
<sequence>MSDKRFNAALTPAGEQAISQAVVSGSPAAFAFMAVGDGGGSVPVIGAAPVGLKKEVYRGQLNSITLADNNKNIVQAELIIPPQVGGFTIREAAIFDNAGVCLAVASVPETYKPLLSEGAGRYQVIRIWLAVSNAASVQLSADPSVIVATAVELKKAKDAAQDYTDAVADTVTESLKEAIAQAVKTANREVWEDDNPVGTVRLFQQKIDPNVKWPWSTWVYLGENKTLRLGKQDGSDAMTTGGADSVKLTKDNLPNVQIDVAGTAADTDLGTLQTTPGGKHGHAGKFQPSNTSLDGGESNRRSWASDYSVNSEALIQEAEDHAHQVVIPPHGHPVSGKTSALGNGSSIDITNSFIKLMGWYRSA</sequence>
<dbReference type="Pfam" id="PF12571">
    <property type="entry name" value="Phage_tail_fib"/>
    <property type="match status" value="1"/>
</dbReference>
<dbReference type="PANTHER" id="PTHR35191:SF1">
    <property type="entry name" value="PROPHAGE SIDE TAIL FIBER PROTEIN HOMOLOG STFQ-RELATED"/>
    <property type="match status" value="1"/>
</dbReference>
<dbReference type="InterPro" id="IPR022225">
    <property type="entry name" value="Phage_tail_fibre_N"/>
</dbReference>
<keyword evidence="4" id="KW-1185">Reference proteome</keyword>